<keyword evidence="1" id="KW-0131">Cell cycle</keyword>
<reference evidence="1 2" key="1">
    <citation type="submission" date="2022-04" db="EMBL/GenBank/DDBJ databases">
        <title>Mechanism of arsenic methylation and mitigation arsenic toxicity by Bacillus sp. LH14 from an Arsenic-Contaminated Paddy Soil.</title>
        <authorList>
            <person name="Wang D."/>
        </authorList>
    </citation>
    <scope>NUCLEOTIDE SEQUENCE [LARGE SCALE GENOMIC DNA]</scope>
    <source>
        <strain evidence="1 2">LH14</strain>
    </source>
</reference>
<sequence>MILSKQTEFTATYQFGKTKVNIIAPNDVTEENRKKIIEEIYTIGWKIVKEELYKKDDQ</sequence>
<dbReference type="EMBL" id="CP096034">
    <property type="protein sequence ID" value="UPM53014.1"/>
    <property type="molecule type" value="Genomic_DNA"/>
</dbReference>
<evidence type="ECO:0000313" key="2">
    <source>
        <dbReference type="Proteomes" id="UP000830639"/>
    </source>
</evidence>
<proteinExistence type="predicted"/>
<organism evidence="1 2">
    <name type="scientific">Gottfriedia acidiceleris</name>
    <dbReference type="NCBI Taxonomy" id="371036"/>
    <lineage>
        <taxon>Bacteria</taxon>
        <taxon>Bacillati</taxon>
        <taxon>Bacillota</taxon>
        <taxon>Bacilli</taxon>
        <taxon>Bacillales</taxon>
        <taxon>Bacillaceae</taxon>
        <taxon>Gottfriedia</taxon>
    </lineage>
</organism>
<keyword evidence="1" id="KW-0132">Cell division</keyword>
<keyword evidence="2" id="KW-1185">Reference proteome</keyword>
<dbReference type="GO" id="GO:0051301">
    <property type="term" value="P:cell division"/>
    <property type="evidence" value="ECO:0007669"/>
    <property type="project" value="UniProtKB-KW"/>
</dbReference>
<protein>
    <submittedName>
        <fullName evidence="1">Cell division protein FtsZ</fullName>
    </submittedName>
</protein>
<evidence type="ECO:0000313" key="1">
    <source>
        <dbReference type="EMBL" id="UPM53014.1"/>
    </source>
</evidence>
<name>A0ABY4JGR4_9BACI</name>
<dbReference type="Proteomes" id="UP000830639">
    <property type="component" value="Chromosome"/>
</dbReference>
<gene>
    <name evidence="1" type="ORF">MY490_14445</name>
</gene>
<accession>A0ABY4JGR4</accession>
<dbReference type="RefSeq" id="WP_248266349.1">
    <property type="nucleotide sequence ID" value="NZ_CP096034.1"/>
</dbReference>